<evidence type="ECO:0000313" key="1">
    <source>
        <dbReference type="EMBL" id="CAG9326506.1"/>
    </source>
</evidence>
<accession>A0AAU9K034</accession>
<organism evidence="1 2">
    <name type="scientific">Blepharisma stoltei</name>
    <dbReference type="NCBI Taxonomy" id="1481888"/>
    <lineage>
        <taxon>Eukaryota</taxon>
        <taxon>Sar</taxon>
        <taxon>Alveolata</taxon>
        <taxon>Ciliophora</taxon>
        <taxon>Postciliodesmatophora</taxon>
        <taxon>Heterotrichea</taxon>
        <taxon>Heterotrichida</taxon>
        <taxon>Blepharismidae</taxon>
        <taxon>Blepharisma</taxon>
    </lineage>
</organism>
<keyword evidence="2" id="KW-1185">Reference proteome</keyword>
<proteinExistence type="predicted"/>
<dbReference type="AlphaFoldDB" id="A0AAU9K034"/>
<sequence>MWIQIVGKKLKNAGFLMGKIRTGRLDNIIGKNHEGKERRARAKQIWMGKPLEMDYKDGIGMGTYKNEYFKRGFGINRYQQI</sequence>
<evidence type="ECO:0000313" key="2">
    <source>
        <dbReference type="Proteomes" id="UP001162131"/>
    </source>
</evidence>
<gene>
    <name evidence="1" type="ORF">BSTOLATCC_MIC40932</name>
</gene>
<dbReference type="EMBL" id="CAJZBQ010000040">
    <property type="protein sequence ID" value="CAG9326506.1"/>
    <property type="molecule type" value="Genomic_DNA"/>
</dbReference>
<reference evidence="1" key="1">
    <citation type="submission" date="2021-09" db="EMBL/GenBank/DDBJ databases">
        <authorList>
            <consortium name="AG Swart"/>
            <person name="Singh M."/>
            <person name="Singh A."/>
            <person name="Seah K."/>
            <person name="Emmerich C."/>
        </authorList>
    </citation>
    <scope>NUCLEOTIDE SEQUENCE</scope>
    <source>
        <strain evidence="1">ATCC30299</strain>
    </source>
</reference>
<comment type="caution">
    <text evidence="1">The sequence shown here is derived from an EMBL/GenBank/DDBJ whole genome shotgun (WGS) entry which is preliminary data.</text>
</comment>
<dbReference type="Proteomes" id="UP001162131">
    <property type="component" value="Unassembled WGS sequence"/>
</dbReference>
<protein>
    <submittedName>
        <fullName evidence="1">Uncharacterized protein</fullName>
    </submittedName>
</protein>
<name>A0AAU9K034_9CILI</name>